<proteinExistence type="predicted"/>
<feature type="domain" description="Protein kinase" evidence="2">
    <location>
        <begin position="170"/>
        <end position="218"/>
    </location>
</feature>
<keyword evidence="1" id="KW-0067">ATP-binding</keyword>
<keyword evidence="1" id="KW-0547">Nucleotide-binding</keyword>
<reference evidence="3 4" key="1">
    <citation type="journal article" date="2013" name="Nat. Commun.">
        <title>The evolution and pathogenic mechanisms of the rice sheath blight pathogen.</title>
        <authorList>
            <person name="Zheng A."/>
            <person name="Lin R."/>
            <person name="Xu L."/>
            <person name="Qin P."/>
            <person name="Tang C."/>
            <person name="Ai P."/>
            <person name="Zhang D."/>
            <person name="Liu Y."/>
            <person name="Sun Z."/>
            <person name="Feng H."/>
            <person name="Wang Y."/>
            <person name="Chen Y."/>
            <person name="Liang X."/>
            <person name="Fu R."/>
            <person name="Li Q."/>
            <person name="Zhang J."/>
            <person name="Yu X."/>
            <person name="Xie Z."/>
            <person name="Ding L."/>
            <person name="Guan P."/>
            <person name="Tang J."/>
            <person name="Liang Y."/>
            <person name="Wang S."/>
            <person name="Deng Q."/>
            <person name="Li S."/>
            <person name="Zhu J."/>
            <person name="Wang L."/>
            <person name="Liu H."/>
            <person name="Li P."/>
        </authorList>
    </citation>
    <scope>NUCLEOTIDE SEQUENCE [LARGE SCALE GENOMIC DNA]</scope>
    <source>
        <strain evidence="4">AG-1 IA</strain>
    </source>
</reference>
<dbReference type="InterPro" id="IPR000719">
    <property type="entry name" value="Prot_kinase_dom"/>
</dbReference>
<dbReference type="PROSITE" id="PS00107">
    <property type="entry name" value="PROTEIN_KINASE_ATP"/>
    <property type="match status" value="1"/>
</dbReference>
<dbReference type="GO" id="GO:0005524">
    <property type="term" value="F:ATP binding"/>
    <property type="evidence" value="ECO:0007669"/>
    <property type="project" value="UniProtKB-UniRule"/>
</dbReference>
<gene>
    <name evidence="3" type="ORF">AG1IA_03245</name>
</gene>
<dbReference type="EMBL" id="AFRT01000759">
    <property type="protein sequence ID" value="ELU42739.1"/>
    <property type="molecule type" value="Genomic_DNA"/>
</dbReference>
<evidence type="ECO:0000259" key="2">
    <source>
        <dbReference type="PROSITE" id="PS50011"/>
    </source>
</evidence>
<keyword evidence="3" id="KW-0808">Transferase</keyword>
<dbReference type="Proteomes" id="UP000011668">
    <property type="component" value="Unassembled WGS sequence"/>
</dbReference>
<name>L8X293_THACA</name>
<dbReference type="Gene3D" id="3.30.200.20">
    <property type="entry name" value="Phosphorylase Kinase, domain 1"/>
    <property type="match status" value="1"/>
</dbReference>
<dbReference type="AlphaFoldDB" id="L8X293"/>
<dbReference type="InterPro" id="IPR017441">
    <property type="entry name" value="Protein_kinase_ATP_BS"/>
</dbReference>
<dbReference type="STRING" id="983506.L8X293"/>
<comment type="caution">
    <text evidence="3">The sequence shown here is derived from an EMBL/GenBank/DDBJ whole genome shotgun (WGS) entry which is preliminary data.</text>
</comment>
<dbReference type="SUPFAM" id="SSF56112">
    <property type="entry name" value="Protein kinase-like (PK-like)"/>
    <property type="match status" value="1"/>
</dbReference>
<evidence type="ECO:0000256" key="1">
    <source>
        <dbReference type="PROSITE-ProRule" id="PRU10141"/>
    </source>
</evidence>
<dbReference type="OrthoDB" id="10250725at2759"/>
<evidence type="ECO:0000313" key="4">
    <source>
        <dbReference type="Proteomes" id="UP000011668"/>
    </source>
</evidence>
<organism evidence="3 4">
    <name type="scientific">Thanatephorus cucumeris (strain AG1-IA)</name>
    <name type="common">Rice sheath blight fungus</name>
    <name type="synonym">Rhizoctonia solani</name>
    <dbReference type="NCBI Taxonomy" id="983506"/>
    <lineage>
        <taxon>Eukaryota</taxon>
        <taxon>Fungi</taxon>
        <taxon>Dikarya</taxon>
        <taxon>Basidiomycota</taxon>
        <taxon>Agaricomycotina</taxon>
        <taxon>Agaricomycetes</taxon>
        <taxon>Cantharellales</taxon>
        <taxon>Ceratobasidiaceae</taxon>
        <taxon>Rhizoctonia</taxon>
        <taxon>Rhizoctonia solani AG-1</taxon>
    </lineage>
</organism>
<dbReference type="PROSITE" id="PS50011">
    <property type="entry name" value="PROTEIN_KINASE_DOM"/>
    <property type="match status" value="1"/>
</dbReference>
<protein>
    <submittedName>
        <fullName evidence="3">Pkinase domain-containing protein</fullName>
    </submittedName>
</protein>
<sequence>MMAERSKATHSSICTCLSFIGLICVGIYPANSLLANGVIYTINCPSLYALESLLMTSEFPGWVTIRSSGCGDEGSDDNAYTGPTSDVCQMEVAVLLRVGDWTWSNTPRDGFDTLLTQVCLYQPRLSFSRHPSLIRLFYCSESSTRTHNQSYVHIPRFLATSHMSSVLDDYEAGEVIGNGSFGLIRKVRRKADGALFARKELNFERMTERDRKQIVAEV</sequence>
<dbReference type="GO" id="GO:0004672">
    <property type="term" value="F:protein kinase activity"/>
    <property type="evidence" value="ECO:0007669"/>
    <property type="project" value="InterPro"/>
</dbReference>
<keyword evidence="3" id="KW-0418">Kinase</keyword>
<evidence type="ECO:0000313" key="3">
    <source>
        <dbReference type="EMBL" id="ELU42739.1"/>
    </source>
</evidence>
<accession>L8X293</accession>
<feature type="binding site" evidence="1">
    <location>
        <position position="199"/>
    </location>
    <ligand>
        <name>ATP</name>
        <dbReference type="ChEBI" id="CHEBI:30616"/>
    </ligand>
</feature>
<dbReference type="InterPro" id="IPR011009">
    <property type="entry name" value="Kinase-like_dom_sf"/>
</dbReference>
<keyword evidence="4" id="KW-1185">Reference proteome</keyword>
<dbReference type="HOGENOM" id="CLU_1267654_0_0_1"/>